<proteinExistence type="predicted"/>
<dbReference type="Pfam" id="PF01636">
    <property type="entry name" value="APH"/>
    <property type="match status" value="1"/>
</dbReference>
<dbReference type="InterPro" id="IPR051678">
    <property type="entry name" value="AGP_Transferase"/>
</dbReference>
<name>A0A1R0XCD6_9BACL</name>
<dbReference type="AlphaFoldDB" id="A0A1R0XCD6"/>
<evidence type="ECO:0000259" key="1">
    <source>
        <dbReference type="Pfam" id="PF01636"/>
    </source>
</evidence>
<dbReference type="PANTHER" id="PTHR21310:SF15">
    <property type="entry name" value="AMINOGLYCOSIDE PHOSPHOTRANSFERASE DOMAIN-CONTAINING PROTEIN"/>
    <property type="match status" value="1"/>
</dbReference>
<organism evidence="2 3">
    <name type="scientific">Paenibacillus odorifer</name>
    <dbReference type="NCBI Taxonomy" id="189426"/>
    <lineage>
        <taxon>Bacteria</taxon>
        <taxon>Bacillati</taxon>
        <taxon>Bacillota</taxon>
        <taxon>Bacilli</taxon>
        <taxon>Bacillales</taxon>
        <taxon>Paenibacillaceae</taxon>
        <taxon>Paenibacillus</taxon>
    </lineage>
</organism>
<dbReference type="PANTHER" id="PTHR21310">
    <property type="entry name" value="AMINOGLYCOSIDE PHOSPHOTRANSFERASE-RELATED-RELATED"/>
    <property type="match status" value="1"/>
</dbReference>
<reference evidence="2 3" key="1">
    <citation type="submission" date="2016-10" db="EMBL/GenBank/DDBJ databases">
        <title>Paenibacillus species isolates.</title>
        <authorList>
            <person name="Beno S.M."/>
        </authorList>
    </citation>
    <scope>NUCLEOTIDE SEQUENCE [LARGE SCALE GENOMIC DNA]</scope>
    <source>
        <strain evidence="2 3">FSL H7-0604</strain>
    </source>
</reference>
<evidence type="ECO:0000313" key="3">
    <source>
        <dbReference type="Proteomes" id="UP000187465"/>
    </source>
</evidence>
<dbReference type="Proteomes" id="UP000187465">
    <property type="component" value="Unassembled WGS sequence"/>
</dbReference>
<accession>A0A1R0XCD6</accession>
<dbReference type="RefSeq" id="WP_256715907.1">
    <property type="nucleotide sequence ID" value="NZ_MKQP01000016.1"/>
</dbReference>
<comment type="caution">
    <text evidence="2">The sequence shown here is derived from an EMBL/GenBank/DDBJ whole genome shotgun (WGS) entry which is preliminary data.</text>
</comment>
<feature type="domain" description="Aminoglycoside phosphotransferase" evidence="1">
    <location>
        <begin position="39"/>
        <end position="275"/>
    </location>
</feature>
<protein>
    <recommendedName>
        <fullName evidence="1">Aminoglycoside phosphotransferase domain-containing protein</fullName>
    </recommendedName>
</protein>
<gene>
    <name evidence="2" type="ORF">BJP51_14470</name>
</gene>
<dbReference type="Gene3D" id="3.30.200.20">
    <property type="entry name" value="Phosphorylase Kinase, domain 1"/>
    <property type="match status" value="1"/>
</dbReference>
<dbReference type="EMBL" id="MKQP01000016">
    <property type="protein sequence ID" value="OMD32729.1"/>
    <property type="molecule type" value="Genomic_DNA"/>
</dbReference>
<dbReference type="InterPro" id="IPR011009">
    <property type="entry name" value="Kinase-like_dom_sf"/>
</dbReference>
<dbReference type="InterPro" id="IPR002575">
    <property type="entry name" value="Aminoglycoside_PTrfase"/>
</dbReference>
<dbReference type="Gene3D" id="3.90.1200.10">
    <property type="match status" value="1"/>
</dbReference>
<sequence length="329" mass="37797">MVGLNEMESFTKVKLNDEQLDILVKAVFGSETVINLSSELTGGFFNTAYDLELSTGKSVILKVAPAVETDTLSYEKNIMRTEVEALRMVADKGVVPVPAVYHYDESLLLIPIPYFFMEKVEGQPYSDVKESLSLPEREAIETELGRYNCIINEIRGERFGIFGTDSEEPRASWRETFSCLMESVLADAKRLNAQLPASYEEIMQEVSKYLPALDAVTEPRLVHWDLWNGNVFVKDGVIVSLIDWERALWGDVLMEYYFRHFENSASFYKGYGTTYDSPNEIQRKKLYDLYLDLILAIECYSRKYADEGYVRWTHDNLTEGWNRFKGSSE</sequence>
<dbReference type="SUPFAM" id="SSF56112">
    <property type="entry name" value="Protein kinase-like (PK-like)"/>
    <property type="match status" value="1"/>
</dbReference>
<evidence type="ECO:0000313" key="2">
    <source>
        <dbReference type="EMBL" id="OMD32729.1"/>
    </source>
</evidence>